<organism evidence="1">
    <name type="scientific">Pectinophora gossypiella</name>
    <name type="common">Cotton pink bollworm</name>
    <name type="synonym">Depressaria gossypiella</name>
    <dbReference type="NCBI Taxonomy" id="13191"/>
    <lineage>
        <taxon>Eukaryota</taxon>
        <taxon>Metazoa</taxon>
        <taxon>Ecdysozoa</taxon>
        <taxon>Arthropoda</taxon>
        <taxon>Hexapoda</taxon>
        <taxon>Insecta</taxon>
        <taxon>Pterygota</taxon>
        <taxon>Neoptera</taxon>
        <taxon>Endopterygota</taxon>
        <taxon>Lepidoptera</taxon>
        <taxon>Glossata</taxon>
        <taxon>Ditrysia</taxon>
        <taxon>Gelechioidea</taxon>
        <taxon>Gelechiidae</taxon>
        <taxon>Apatetrinae</taxon>
        <taxon>Pectinophora</taxon>
    </lineage>
</organism>
<feature type="non-terminal residue" evidence="1">
    <location>
        <position position="128"/>
    </location>
</feature>
<evidence type="ECO:0000313" key="1">
    <source>
        <dbReference type="EMBL" id="JAT90540.1"/>
    </source>
</evidence>
<gene>
    <name evidence="1" type="ORF">g.16494</name>
</gene>
<sequence length="128" mass="14201">KLDKVVIKTEPPPTDIKLELTFNETDDSSQLDTETDNKPNLNKLALKHEEANVVEFKVDTDEVDVNTVLQARELNRELKSPKAKKPDEFVKPIAVDTIVDSGVVRQTASGVVGDCDDVKSRDVEVSQL</sequence>
<dbReference type="EMBL" id="GDQN01000514">
    <property type="protein sequence ID" value="JAT90540.1"/>
    <property type="molecule type" value="Transcribed_RNA"/>
</dbReference>
<name>A0A1E1WU52_PECGO</name>
<protein>
    <submittedName>
        <fullName evidence="1">Uncharacterized protein</fullName>
    </submittedName>
</protein>
<feature type="non-terminal residue" evidence="1">
    <location>
        <position position="1"/>
    </location>
</feature>
<reference evidence="1" key="1">
    <citation type="submission" date="2015-09" db="EMBL/GenBank/DDBJ databases">
        <title>De novo assembly of Pectinophora gossypiella (Pink Bollworm) gut transcriptome.</title>
        <authorList>
            <person name="Tassone E.E."/>
        </authorList>
    </citation>
    <scope>NUCLEOTIDE SEQUENCE</scope>
</reference>
<proteinExistence type="predicted"/>
<dbReference type="OrthoDB" id="7493574at2759"/>
<dbReference type="AlphaFoldDB" id="A0A1E1WU52"/>
<accession>A0A1E1WU52</accession>